<accession>H6L9G6</accession>
<dbReference type="HOGENOM" id="CLU_129084_1_3_10"/>
<sequence>MAHPKSRISKQRKRKRRTHYKIEAPNVIDCQNCGAPKLPHHVCGECGFYRGRLMVAPKVKEVAAPAVDFGNEGLDD</sequence>
<keyword evidence="7" id="KW-1185">Reference proteome</keyword>
<dbReference type="InterPro" id="IPR011332">
    <property type="entry name" value="Ribosomal_zn-bd"/>
</dbReference>
<dbReference type="GO" id="GO:0003735">
    <property type="term" value="F:structural constituent of ribosome"/>
    <property type="evidence" value="ECO:0007669"/>
    <property type="project" value="InterPro"/>
</dbReference>
<evidence type="ECO:0000256" key="2">
    <source>
        <dbReference type="ARBA" id="ARBA00022980"/>
    </source>
</evidence>
<name>H6L9G6_SAPGL</name>
<comment type="similarity">
    <text evidence="1 5">Belongs to the bacterial ribosomal protein bL32 family.</text>
</comment>
<dbReference type="InterPro" id="IPR002677">
    <property type="entry name" value="Ribosomal_bL32"/>
</dbReference>
<evidence type="ECO:0000256" key="5">
    <source>
        <dbReference type="HAMAP-Rule" id="MF_00340"/>
    </source>
</evidence>
<evidence type="ECO:0000256" key="4">
    <source>
        <dbReference type="ARBA" id="ARBA00035178"/>
    </source>
</evidence>
<evidence type="ECO:0000313" key="7">
    <source>
        <dbReference type="Proteomes" id="UP000007519"/>
    </source>
</evidence>
<dbReference type="eggNOG" id="COG0333">
    <property type="taxonomic scope" value="Bacteria"/>
</dbReference>
<evidence type="ECO:0000313" key="6">
    <source>
        <dbReference type="EMBL" id="AFC25442.1"/>
    </source>
</evidence>
<dbReference type="AlphaFoldDB" id="H6L9G6"/>
<dbReference type="EMBL" id="CP002831">
    <property type="protein sequence ID" value="AFC25442.1"/>
    <property type="molecule type" value="Genomic_DNA"/>
</dbReference>
<reference evidence="6 7" key="1">
    <citation type="journal article" date="2012" name="Stand. Genomic Sci.">
        <title>Complete genome sequencing and analysis of Saprospira grandis str. Lewin, a predatory marine bacterium.</title>
        <authorList>
            <person name="Saw J.H."/>
            <person name="Yuryev A."/>
            <person name="Kanbe M."/>
            <person name="Hou S."/>
            <person name="Young A.G."/>
            <person name="Aizawa S."/>
            <person name="Alam M."/>
        </authorList>
    </citation>
    <scope>NUCLEOTIDE SEQUENCE [LARGE SCALE GENOMIC DNA]</scope>
    <source>
        <strain evidence="6 7">Lewin</strain>
    </source>
</reference>
<dbReference type="KEGG" id="sgn:SGRA_2714"/>
<dbReference type="Pfam" id="PF01783">
    <property type="entry name" value="Ribosomal_L32p"/>
    <property type="match status" value="1"/>
</dbReference>
<dbReference type="PANTHER" id="PTHR35534:SF1">
    <property type="entry name" value="LARGE RIBOSOMAL SUBUNIT PROTEIN BL32"/>
    <property type="match status" value="1"/>
</dbReference>
<proteinExistence type="inferred from homology"/>
<evidence type="ECO:0000256" key="1">
    <source>
        <dbReference type="ARBA" id="ARBA00008560"/>
    </source>
</evidence>
<evidence type="ECO:0000256" key="3">
    <source>
        <dbReference type="ARBA" id="ARBA00023274"/>
    </source>
</evidence>
<dbReference type="RefSeq" id="WP_002659500.1">
    <property type="nucleotide sequence ID" value="NC_016940.1"/>
</dbReference>
<dbReference type="NCBIfam" id="TIGR01031">
    <property type="entry name" value="rpmF_bact"/>
    <property type="match status" value="1"/>
</dbReference>
<keyword evidence="3 5" id="KW-0687">Ribonucleoprotein</keyword>
<dbReference type="SUPFAM" id="SSF57829">
    <property type="entry name" value="Zn-binding ribosomal proteins"/>
    <property type="match status" value="1"/>
</dbReference>
<dbReference type="HAMAP" id="MF_00340">
    <property type="entry name" value="Ribosomal_bL32"/>
    <property type="match status" value="1"/>
</dbReference>
<dbReference type="PANTHER" id="PTHR35534">
    <property type="entry name" value="50S RIBOSOMAL PROTEIN L32"/>
    <property type="match status" value="1"/>
</dbReference>
<dbReference type="OrthoDB" id="9812874at2"/>
<organism evidence="6 7">
    <name type="scientific">Saprospira grandis (strain Lewin)</name>
    <dbReference type="NCBI Taxonomy" id="984262"/>
    <lineage>
        <taxon>Bacteria</taxon>
        <taxon>Pseudomonadati</taxon>
        <taxon>Bacteroidota</taxon>
        <taxon>Saprospiria</taxon>
        <taxon>Saprospirales</taxon>
        <taxon>Saprospiraceae</taxon>
        <taxon>Saprospira</taxon>
    </lineage>
</organism>
<gene>
    <name evidence="5" type="primary">rpmF</name>
    <name evidence="6" type="ordered locus">SGRA_2714</name>
</gene>
<dbReference type="InterPro" id="IPR044957">
    <property type="entry name" value="Ribosomal_bL32_bact"/>
</dbReference>
<dbReference type="STRING" id="984262.SGRA_2714"/>
<dbReference type="Proteomes" id="UP000007519">
    <property type="component" value="Chromosome"/>
</dbReference>
<keyword evidence="2 5" id="KW-0689">Ribosomal protein</keyword>
<dbReference type="GO" id="GO:0015934">
    <property type="term" value="C:large ribosomal subunit"/>
    <property type="evidence" value="ECO:0007669"/>
    <property type="project" value="InterPro"/>
</dbReference>
<protein>
    <recommendedName>
        <fullName evidence="4 5">Large ribosomal subunit protein bL32</fullName>
    </recommendedName>
</protein>
<dbReference type="GO" id="GO:0006412">
    <property type="term" value="P:translation"/>
    <property type="evidence" value="ECO:0007669"/>
    <property type="project" value="UniProtKB-UniRule"/>
</dbReference>